<proteinExistence type="predicted"/>
<dbReference type="Pfam" id="PF13714">
    <property type="entry name" value="PEP_mutase"/>
    <property type="match status" value="1"/>
</dbReference>
<dbReference type="InterPro" id="IPR039556">
    <property type="entry name" value="ICL/PEPM"/>
</dbReference>
<dbReference type="InterPro" id="IPR015813">
    <property type="entry name" value="Pyrv/PenolPyrv_kinase-like_dom"/>
</dbReference>
<keyword evidence="2" id="KW-0456">Lyase</keyword>
<name>A0A9X2J7Q4_9GAMM</name>
<protein>
    <submittedName>
        <fullName evidence="2">Isocitrate lyase/PEP mutase family protein</fullName>
    </submittedName>
</protein>
<gene>
    <name evidence="2" type="ORF">MO867_10360</name>
</gene>
<accession>A0A9X2J7Q4</accession>
<organism evidence="2 3">
    <name type="scientific">Microbulbifer okhotskensis</name>
    <dbReference type="NCBI Taxonomy" id="2926617"/>
    <lineage>
        <taxon>Bacteria</taxon>
        <taxon>Pseudomonadati</taxon>
        <taxon>Pseudomonadota</taxon>
        <taxon>Gammaproteobacteria</taxon>
        <taxon>Cellvibrionales</taxon>
        <taxon>Microbulbiferaceae</taxon>
        <taxon>Microbulbifer</taxon>
    </lineage>
</organism>
<keyword evidence="1" id="KW-0479">Metal-binding</keyword>
<keyword evidence="3" id="KW-1185">Reference proteome</keyword>
<dbReference type="Proteomes" id="UP001139028">
    <property type="component" value="Unassembled WGS sequence"/>
</dbReference>
<evidence type="ECO:0000256" key="1">
    <source>
        <dbReference type="ARBA" id="ARBA00022723"/>
    </source>
</evidence>
<dbReference type="AlphaFoldDB" id="A0A9X2J7Q4"/>
<dbReference type="RefSeq" id="WP_252466358.1">
    <property type="nucleotide sequence ID" value="NZ_JALBWM010000037.1"/>
</dbReference>
<dbReference type="PANTHER" id="PTHR42905">
    <property type="entry name" value="PHOSPHOENOLPYRUVATE CARBOXYLASE"/>
    <property type="match status" value="1"/>
</dbReference>
<evidence type="ECO:0000313" key="2">
    <source>
        <dbReference type="EMBL" id="MCO1334741.1"/>
    </source>
</evidence>
<dbReference type="PANTHER" id="PTHR42905:SF5">
    <property type="entry name" value="CARBOXYVINYL-CARBOXYPHOSPHONATE PHOSPHORYLMUTASE, CHLOROPLASTIC"/>
    <property type="match status" value="1"/>
</dbReference>
<dbReference type="CDD" id="cd00377">
    <property type="entry name" value="ICL_PEPM"/>
    <property type="match status" value="1"/>
</dbReference>
<dbReference type="Gene3D" id="3.20.20.60">
    <property type="entry name" value="Phosphoenolpyruvate-binding domains"/>
    <property type="match status" value="1"/>
</dbReference>
<comment type="caution">
    <text evidence="2">The sequence shown here is derived from an EMBL/GenBank/DDBJ whole genome shotgun (WGS) entry which is preliminary data.</text>
</comment>
<dbReference type="GO" id="GO:0016833">
    <property type="term" value="F:oxo-acid-lyase activity"/>
    <property type="evidence" value="ECO:0007669"/>
    <property type="project" value="UniProtKB-ARBA"/>
</dbReference>
<evidence type="ECO:0000313" key="3">
    <source>
        <dbReference type="Proteomes" id="UP001139028"/>
    </source>
</evidence>
<dbReference type="GO" id="GO:0046872">
    <property type="term" value="F:metal ion binding"/>
    <property type="evidence" value="ECO:0007669"/>
    <property type="project" value="UniProtKB-KW"/>
</dbReference>
<dbReference type="EMBL" id="JALBWM010000037">
    <property type="protein sequence ID" value="MCO1334741.1"/>
    <property type="molecule type" value="Genomic_DNA"/>
</dbReference>
<dbReference type="SUPFAM" id="SSF51621">
    <property type="entry name" value="Phosphoenolpyruvate/pyruvate domain"/>
    <property type="match status" value="1"/>
</dbReference>
<reference evidence="2" key="1">
    <citation type="journal article" date="2022" name="Arch. Microbiol.">
        <title>Microbulbifer okhotskensis sp. nov., isolated from a deep bottom sediment of the Okhotsk Sea.</title>
        <authorList>
            <person name="Romanenko L."/>
            <person name="Kurilenko V."/>
            <person name="Otstavnykh N."/>
            <person name="Velansky P."/>
            <person name="Isaeva M."/>
            <person name="Mikhailov V."/>
        </authorList>
    </citation>
    <scope>NUCLEOTIDE SEQUENCE</scope>
    <source>
        <strain evidence="2">OS29</strain>
    </source>
</reference>
<sequence>MHPNFKSNRVSLKKMAKDLDGRLILAIGVGNGAQARILHELIYALEDEGKIPDFIGGFIYYCSGYLCAADLGFADMGYILRGQMEHQTHVVESATWFASVQNGKPAFPIGVDIDTGYGNEPSSVILAVRQMHKLGAQFVQIEDQFGINKSCGHMAGPLGKGKEIISTEEMIKYRLNPAISYAKDQDDLLVVARTDAVAVEGTKSAIAKAIAFSEAGADILFVEAPENEKELQSVADELKDTSSLVLVNVIEGSPETPYKSPQQAHKMGFNMAIYPLGALFSSNDNLVKYYRAICRGESAFDALPKASLNEWFDRFGAMIGRDQTQNWNQYFTK</sequence>
<dbReference type="InterPro" id="IPR040442">
    <property type="entry name" value="Pyrv_kinase-like_dom_sf"/>
</dbReference>